<accession>A0A9W8N1S5</accession>
<evidence type="ECO:0000256" key="1">
    <source>
        <dbReference type="SAM" id="MobiDB-lite"/>
    </source>
</evidence>
<evidence type="ECO:0000256" key="2">
    <source>
        <dbReference type="SAM" id="SignalP"/>
    </source>
</evidence>
<dbReference type="EMBL" id="JANKHO010000018">
    <property type="protein sequence ID" value="KAJ3517475.1"/>
    <property type="molecule type" value="Genomic_DNA"/>
</dbReference>
<protein>
    <submittedName>
        <fullName evidence="3">Uncharacterized protein</fullName>
    </submittedName>
</protein>
<proteinExistence type="predicted"/>
<feature type="region of interest" description="Disordered" evidence="1">
    <location>
        <begin position="72"/>
        <end position="120"/>
    </location>
</feature>
<comment type="caution">
    <text evidence="3">The sequence shown here is derived from an EMBL/GenBank/DDBJ whole genome shotgun (WGS) entry which is preliminary data.</text>
</comment>
<sequence length="120" mass="13606">MSPRFSEVEYFTARLKYLATLHLLLLVLQIAPDSEEISASLTEPFILFPAVILFPKHTRHVKRAAQRYLEKHGARTSDVSASSSDEEGYCTCPPENSDDEEGTNDRNELSNRECPYADEK</sequence>
<keyword evidence="4" id="KW-1185">Reference proteome</keyword>
<feature type="compositionally biased region" description="Basic and acidic residues" evidence="1">
    <location>
        <begin position="103"/>
        <end position="120"/>
    </location>
</feature>
<organism evidence="3 4">
    <name type="scientific">Agrocybe chaxingu</name>
    <dbReference type="NCBI Taxonomy" id="84603"/>
    <lineage>
        <taxon>Eukaryota</taxon>
        <taxon>Fungi</taxon>
        <taxon>Dikarya</taxon>
        <taxon>Basidiomycota</taxon>
        <taxon>Agaricomycotina</taxon>
        <taxon>Agaricomycetes</taxon>
        <taxon>Agaricomycetidae</taxon>
        <taxon>Agaricales</taxon>
        <taxon>Agaricineae</taxon>
        <taxon>Strophariaceae</taxon>
        <taxon>Agrocybe</taxon>
    </lineage>
</organism>
<feature type="signal peptide" evidence="2">
    <location>
        <begin position="1"/>
        <end position="36"/>
    </location>
</feature>
<reference evidence="3" key="1">
    <citation type="submission" date="2022-07" db="EMBL/GenBank/DDBJ databases">
        <title>Genome Sequence of Agrocybe chaxingu.</title>
        <authorList>
            <person name="Buettner E."/>
        </authorList>
    </citation>
    <scope>NUCLEOTIDE SEQUENCE</scope>
    <source>
        <strain evidence="3">MP-N11</strain>
    </source>
</reference>
<gene>
    <name evidence="3" type="ORF">NLJ89_g473</name>
</gene>
<name>A0A9W8N1S5_9AGAR</name>
<dbReference type="AlphaFoldDB" id="A0A9W8N1S5"/>
<evidence type="ECO:0000313" key="4">
    <source>
        <dbReference type="Proteomes" id="UP001148786"/>
    </source>
</evidence>
<keyword evidence="2" id="KW-0732">Signal</keyword>
<evidence type="ECO:0000313" key="3">
    <source>
        <dbReference type="EMBL" id="KAJ3517475.1"/>
    </source>
</evidence>
<dbReference type="Proteomes" id="UP001148786">
    <property type="component" value="Unassembled WGS sequence"/>
</dbReference>
<feature type="chain" id="PRO_5040841519" evidence="2">
    <location>
        <begin position="37"/>
        <end position="120"/>
    </location>
</feature>